<sequence length="280" mass="32605">MVTQEQLRNGIKISKERARPTEDNEPKTRTIWDKIAKLEAHELCLECERRKWKNKSIQVCLDCAKSRDTLKCCHCKISYVNHKYCAKAGSIYKRELCMSCASNWATYNCDPKLCRLCNQWSAWRSTSECDTCYDLLQKYGEPLQCESCGNRAAFDRGEAARQRVSNLRLCFLCTCNYKRNDYYNRKLMRSTTHDSPSGKGDDRHSQSRRTLRSSENGTRSTENERGQPSKIESTGSDSQAALIREIKDLKDSFDNLRQKYSELQEENIQLKKKIKTMNKR</sequence>
<evidence type="ECO:0008006" key="7">
    <source>
        <dbReference type="Google" id="ProtNLM"/>
    </source>
</evidence>
<accession>A0AAD9GDI1</accession>
<dbReference type="Proteomes" id="UP001195914">
    <property type="component" value="Unassembled WGS sequence"/>
</dbReference>
<feature type="region of interest" description="Disordered" evidence="4">
    <location>
        <begin position="188"/>
        <end position="239"/>
    </location>
</feature>
<evidence type="ECO:0000256" key="2">
    <source>
        <dbReference type="ARBA" id="ARBA00023054"/>
    </source>
</evidence>
<evidence type="ECO:0000313" key="5">
    <source>
        <dbReference type="EMBL" id="KAK1936453.1"/>
    </source>
</evidence>
<feature type="region of interest" description="Disordered" evidence="4">
    <location>
        <begin position="1"/>
        <end position="26"/>
    </location>
</feature>
<feature type="coiled-coil region" evidence="3">
    <location>
        <begin position="239"/>
        <end position="280"/>
    </location>
</feature>
<dbReference type="EMBL" id="JAHBMH010000044">
    <property type="protein sequence ID" value="KAK1936453.1"/>
    <property type="molecule type" value="Genomic_DNA"/>
</dbReference>
<evidence type="ECO:0000313" key="6">
    <source>
        <dbReference type="Proteomes" id="UP001195914"/>
    </source>
</evidence>
<reference evidence="5" key="1">
    <citation type="journal article" date="2014" name="Nucleic Acids Res.">
        <title>The evolutionary dynamics of variant antigen genes in Babesia reveal a history of genomic innovation underlying host-parasite interaction.</title>
        <authorList>
            <person name="Jackson A.P."/>
            <person name="Otto T.D."/>
            <person name="Darby A."/>
            <person name="Ramaprasad A."/>
            <person name="Xia D."/>
            <person name="Echaide I.E."/>
            <person name="Farber M."/>
            <person name="Gahlot S."/>
            <person name="Gamble J."/>
            <person name="Gupta D."/>
            <person name="Gupta Y."/>
            <person name="Jackson L."/>
            <person name="Malandrin L."/>
            <person name="Malas T.B."/>
            <person name="Moussa E."/>
            <person name="Nair M."/>
            <person name="Reid A.J."/>
            <person name="Sanders M."/>
            <person name="Sharma J."/>
            <person name="Tracey A."/>
            <person name="Quail M.A."/>
            <person name="Weir W."/>
            <person name="Wastling J.M."/>
            <person name="Hall N."/>
            <person name="Willadsen P."/>
            <person name="Lingelbach K."/>
            <person name="Shiels B."/>
            <person name="Tait A."/>
            <person name="Berriman M."/>
            <person name="Allred D.R."/>
            <person name="Pain A."/>
        </authorList>
    </citation>
    <scope>NUCLEOTIDE SEQUENCE</scope>
    <source>
        <strain evidence="5">1802A</strain>
    </source>
</reference>
<evidence type="ECO:0000256" key="4">
    <source>
        <dbReference type="SAM" id="MobiDB-lite"/>
    </source>
</evidence>
<dbReference type="PANTHER" id="PTHR46176">
    <property type="entry name" value="LD21662P"/>
    <property type="match status" value="1"/>
</dbReference>
<proteinExistence type="inferred from homology"/>
<organism evidence="5 6">
    <name type="scientific">Babesia divergens</name>
    <dbReference type="NCBI Taxonomy" id="32595"/>
    <lineage>
        <taxon>Eukaryota</taxon>
        <taxon>Sar</taxon>
        <taxon>Alveolata</taxon>
        <taxon>Apicomplexa</taxon>
        <taxon>Aconoidasida</taxon>
        <taxon>Piroplasmida</taxon>
        <taxon>Babesiidae</taxon>
        <taxon>Babesia</taxon>
    </lineage>
</organism>
<dbReference type="GO" id="GO:0016607">
    <property type="term" value="C:nuclear speck"/>
    <property type="evidence" value="ECO:0007669"/>
    <property type="project" value="TreeGrafter"/>
</dbReference>
<dbReference type="Pfam" id="PF16046">
    <property type="entry name" value="FAM76"/>
    <property type="match status" value="1"/>
</dbReference>
<name>A0AAD9GDI1_BABDI</name>
<feature type="compositionally biased region" description="Polar residues" evidence="4">
    <location>
        <begin position="230"/>
        <end position="239"/>
    </location>
</feature>
<dbReference type="PANTHER" id="PTHR46176:SF1">
    <property type="entry name" value="LD21662P"/>
    <property type="match status" value="1"/>
</dbReference>
<protein>
    <recommendedName>
        <fullName evidence="7">Protein FAM76B</fullName>
    </recommendedName>
</protein>
<keyword evidence="2 3" id="KW-0175">Coiled coil</keyword>
<comment type="similarity">
    <text evidence="1">Belongs to the FAM76 family.</text>
</comment>
<dbReference type="InterPro" id="IPR032017">
    <property type="entry name" value="FAM76"/>
</dbReference>
<feature type="compositionally biased region" description="Basic and acidic residues" evidence="4">
    <location>
        <begin position="13"/>
        <end position="26"/>
    </location>
</feature>
<gene>
    <name evidence="5" type="ORF">X943_003572</name>
</gene>
<evidence type="ECO:0000256" key="1">
    <source>
        <dbReference type="ARBA" id="ARBA00009097"/>
    </source>
</evidence>
<dbReference type="AlphaFoldDB" id="A0AAD9GDI1"/>
<evidence type="ECO:0000256" key="3">
    <source>
        <dbReference type="SAM" id="Coils"/>
    </source>
</evidence>
<comment type="caution">
    <text evidence="5">The sequence shown here is derived from an EMBL/GenBank/DDBJ whole genome shotgun (WGS) entry which is preliminary data.</text>
</comment>
<keyword evidence="6" id="KW-1185">Reference proteome</keyword>
<reference evidence="5" key="2">
    <citation type="submission" date="2021-05" db="EMBL/GenBank/DDBJ databases">
        <authorList>
            <person name="Pain A."/>
        </authorList>
    </citation>
    <scope>NUCLEOTIDE SEQUENCE</scope>
    <source>
        <strain evidence="5">1802A</strain>
    </source>
</reference>